<dbReference type="OrthoDB" id="335833at2"/>
<evidence type="ECO:0000259" key="16">
    <source>
        <dbReference type="PROSITE" id="PS50885"/>
    </source>
</evidence>
<keyword evidence="13 14" id="KW-0472">Membrane</keyword>
<dbReference type="Gene3D" id="3.30.565.10">
    <property type="entry name" value="Histidine kinase-like ATPase, C-terminal domain"/>
    <property type="match status" value="1"/>
</dbReference>
<keyword evidence="5" id="KW-0597">Phosphoprotein</keyword>
<evidence type="ECO:0000256" key="10">
    <source>
        <dbReference type="ARBA" id="ARBA00022840"/>
    </source>
</evidence>
<keyword evidence="8" id="KW-0547">Nucleotide-binding</keyword>
<evidence type="ECO:0000256" key="9">
    <source>
        <dbReference type="ARBA" id="ARBA00022777"/>
    </source>
</evidence>
<dbReference type="CDD" id="cd06225">
    <property type="entry name" value="HAMP"/>
    <property type="match status" value="1"/>
</dbReference>
<dbReference type="SUPFAM" id="SSF158472">
    <property type="entry name" value="HAMP domain-like"/>
    <property type="match status" value="1"/>
</dbReference>
<dbReference type="SUPFAM" id="SSF47384">
    <property type="entry name" value="Homodimeric domain of signal transducing histidine kinase"/>
    <property type="match status" value="1"/>
</dbReference>
<dbReference type="PANTHER" id="PTHR45528">
    <property type="entry name" value="SENSOR HISTIDINE KINASE CPXA"/>
    <property type="match status" value="1"/>
</dbReference>
<dbReference type="SUPFAM" id="SSF55874">
    <property type="entry name" value="ATPase domain of HSP90 chaperone/DNA topoisomerase II/histidine kinase"/>
    <property type="match status" value="1"/>
</dbReference>
<evidence type="ECO:0000256" key="8">
    <source>
        <dbReference type="ARBA" id="ARBA00022741"/>
    </source>
</evidence>
<dbReference type="InterPro" id="IPR050398">
    <property type="entry name" value="HssS/ArlS-like"/>
</dbReference>
<name>A0A1A5YJK4_9BACL</name>
<keyword evidence="9" id="KW-0418">Kinase</keyword>
<keyword evidence="18" id="KW-1185">Reference proteome</keyword>
<evidence type="ECO:0000256" key="13">
    <source>
        <dbReference type="ARBA" id="ARBA00023136"/>
    </source>
</evidence>
<feature type="domain" description="HAMP" evidence="16">
    <location>
        <begin position="178"/>
        <end position="224"/>
    </location>
</feature>
<feature type="domain" description="Histidine kinase" evidence="15">
    <location>
        <begin position="239"/>
        <end position="439"/>
    </location>
</feature>
<dbReference type="PROSITE" id="PS50109">
    <property type="entry name" value="HIS_KIN"/>
    <property type="match status" value="1"/>
</dbReference>
<dbReference type="CDD" id="cd00082">
    <property type="entry name" value="HisKA"/>
    <property type="match status" value="1"/>
</dbReference>
<evidence type="ECO:0000256" key="11">
    <source>
        <dbReference type="ARBA" id="ARBA00022989"/>
    </source>
</evidence>
<evidence type="ECO:0000256" key="12">
    <source>
        <dbReference type="ARBA" id="ARBA00023012"/>
    </source>
</evidence>
<dbReference type="InterPro" id="IPR036890">
    <property type="entry name" value="HATPase_C_sf"/>
</dbReference>
<dbReference type="PROSITE" id="PS50885">
    <property type="entry name" value="HAMP"/>
    <property type="match status" value="1"/>
</dbReference>
<evidence type="ECO:0000313" key="18">
    <source>
        <dbReference type="Proteomes" id="UP000092024"/>
    </source>
</evidence>
<dbReference type="EMBL" id="LYPA01000054">
    <property type="protein sequence ID" value="OBR65743.1"/>
    <property type="molecule type" value="Genomic_DNA"/>
</dbReference>
<evidence type="ECO:0000313" key="17">
    <source>
        <dbReference type="EMBL" id="OBR65743.1"/>
    </source>
</evidence>
<evidence type="ECO:0000256" key="14">
    <source>
        <dbReference type="SAM" id="Phobius"/>
    </source>
</evidence>
<dbReference type="AlphaFoldDB" id="A0A1A5YJK4"/>
<dbReference type="GO" id="GO:0005524">
    <property type="term" value="F:ATP binding"/>
    <property type="evidence" value="ECO:0007669"/>
    <property type="project" value="UniProtKB-KW"/>
</dbReference>
<evidence type="ECO:0000256" key="3">
    <source>
        <dbReference type="ARBA" id="ARBA00012438"/>
    </source>
</evidence>
<dbReference type="GO" id="GO:0005886">
    <property type="term" value="C:plasma membrane"/>
    <property type="evidence" value="ECO:0007669"/>
    <property type="project" value="UniProtKB-SubCell"/>
</dbReference>
<organism evidence="17 18">
    <name type="scientific">Paenibacillus oryzae</name>
    <dbReference type="NCBI Taxonomy" id="1844972"/>
    <lineage>
        <taxon>Bacteria</taxon>
        <taxon>Bacillati</taxon>
        <taxon>Bacillota</taxon>
        <taxon>Bacilli</taxon>
        <taxon>Bacillales</taxon>
        <taxon>Paenibacillaceae</taxon>
        <taxon>Paenibacillus</taxon>
    </lineage>
</organism>
<sequence>MNKLLIGKKLKLKLILAILFSLLISFCSFVVLEIVGESVLDNYLSKSTFIEQRQKDALERFIDFVKDEKLSSDDEKELSAWVGKERYLNLYIFSNEKLIYSSNNLIDPLVSEQLLTHFVPSKIPITTVSFKDQEAQVYMVGSYEYQYYNLILIIGISLAAITFIISFLLFINKKTSYIGKLEREIKILEGGNLDYPITISGKDELSSLAQSLDEMRKSFMERLDNEEQIRLANRELITAISHDLRTPLTILLGYMDIIQLNKYKTQEDLLNYIHNSREKAYQIKALSDKLFEYFTVSSASEAEEIELETYEGGALLDQLIHEQLFVPSREGFQFQVEPPRERFMLEVNLVAIRRVFDNIFSNVQKYADPSHPVTVKYFLREQTVHFVMQNRIKRIEKKGDSNEIGLISSRKMIQQHDGTLTFKHEKGIFTLEIVLPIILYEEK</sequence>
<comment type="caution">
    <text evidence="17">The sequence shown here is derived from an EMBL/GenBank/DDBJ whole genome shotgun (WGS) entry which is preliminary data.</text>
</comment>
<dbReference type="Gene3D" id="6.10.340.10">
    <property type="match status" value="1"/>
</dbReference>
<evidence type="ECO:0000256" key="5">
    <source>
        <dbReference type="ARBA" id="ARBA00022553"/>
    </source>
</evidence>
<feature type="transmembrane region" description="Helical" evidence="14">
    <location>
        <begin position="147"/>
        <end position="171"/>
    </location>
</feature>
<dbReference type="GO" id="GO:0000155">
    <property type="term" value="F:phosphorelay sensor kinase activity"/>
    <property type="evidence" value="ECO:0007669"/>
    <property type="project" value="InterPro"/>
</dbReference>
<keyword evidence="12" id="KW-0902">Two-component regulatory system</keyword>
<comment type="catalytic activity">
    <reaction evidence="1">
        <text>ATP + protein L-histidine = ADP + protein N-phospho-L-histidine.</text>
        <dbReference type="EC" id="2.7.13.3"/>
    </reaction>
</comment>
<dbReference type="Pfam" id="PF00512">
    <property type="entry name" value="HisKA"/>
    <property type="match status" value="1"/>
</dbReference>
<reference evidence="17 18" key="1">
    <citation type="submission" date="2016-05" db="EMBL/GenBank/DDBJ databases">
        <title>Paenibacillus oryzae. sp. nov., isolated from the rice root.</title>
        <authorList>
            <person name="Zhang J."/>
            <person name="Zhang X."/>
        </authorList>
    </citation>
    <scope>NUCLEOTIDE SEQUENCE [LARGE SCALE GENOMIC DNA]</scope>
    <source>
        <strain evidence="17 18">1DrF-4</strain>
    </source>
</reference>
<dbReference type="EC" id="2.7.13.3" evidence="3"/>
<dbReference type="Proteomes" id="UP000092024">
    <property type="component" value="Unassembled WGS sequence"/>
</dbReference>
<evidence type="ECO:0000256" key="4">
    <source>
        <dbReference type="ARBA" id="ARBA00022475"/>
    </source>
</evidence>
<dbReference type="Gene3D" id="1.10.287.130">
    <property type="match status" value="1"/>
</dbReference>
<dbReference type="RefSeq" id="WP_068683127.1">
    <property type="nucleotide sequence ID" value="NZ_LYPA01000054.1"/>
</dbReference>
<keyword evidence="11 14" id="KW-1133">Transmembrane helix</keyword>
<keyword evidence="4" id="KW-1003">Cell membrane</keyword>
<gene>
    <name evidence="17" type="ORF">A7K91_14370</name>
</gene>
<feature type="transmembrane region" description="Helical" evidence="14">
    <location>
        <begin position="12"/>
        <end position="35"/>
    </location>
</feature>
<keyword evidence="10" id="KW-0067">ATP-binding</keyword>
<evidence type="ECO:0000256" key="6">
    <source>
        <dbReference type="ARBA" id="ARBA00022679"/>
    </source>
</evidence>
<accession>A0A1A5YJK4</accession>
<dbReference type="SMART" id="SM00388">
    <property type="entry name" value="HisKA"/>
    <property type="match status" value="1"/>
</dbReference>
<protein>
    <recommendedName>
        <fullName evidence="3">histidine kinase</fullName>
        <ecNumber evidence="3">2.7.13.3</ecNumber>
    </recommendedName>
</protein>
<dbReference type="InterPro" id="IPR005467">
    <property type="entry name" value="His_kinase_dom"/>
</dbReference>
<evidence type="ECO:0000256" key="7">
    <source>
        <dbReference type="ARBA" id="ARBA00022692"/>
    </source>
</evidence>
<dbReference type="InterPro" id="IPR003661">
    <property type="entry name" value="HisK_dim/P_dom"/>
</dbReference>
<dbReference type="Pfam" id="PF00672">
    <property type="entry name" value="HAMP"/>
    <property type="match status" value="1"/>
</dbReference>
<keyword evidence="6" id="KW-0808">Transferase</keyword>
<keyword evidence="7 14" id="KW-0812">Transmembrane</keyword>
<dbReference type="InterPro" id="IPR003660">
    <property type="entry name" value="HAMP_dom"/>
</dbReference>
<dbReference type="InterPro" id="IPR036097">
    <property type="entry name" value="HisK_dim/P_sf"/>
</dbReference>
<dbReference type="STRING" id="1844972.A7K91_14370"/>
<dbReference type="PANTHER" id="PTHR45528:SF1">
    <property type="entry name" value="SENSOR HISTIDINE KINASE CPXA"/>
    <property type="match status" value="1"/>
</dbReference>
<proteinExistence type="predicted"/>
<evidence type="ECO:0000256" key="2">
    <source>
        <dbReference type="ARBA" id="ARBA00004651"/>
    </source>
</evidence>
<evidence type="ECO:0000256" key="1">
    <source>
        <dbReference type="ARBA" id="ARBA00000085"/>
    </source>
</evidence>
<comment type="subcellular location">
    <subcellularLocation>
        <location evidence="2">Cell membrane</location>
        <topology evidence="2">Multi-pass membrane protein</topology>
    </subcellularLocation>
</comment>
<evidence type="ECO:0000259" key="15">
    <source>
        <dbReference type="PROSITE" id="PS50109"/>
    </source>
</evidence>